<organism evidence="2 3">
    <name type="scientific">Streptomyces hyaluromycini</name>
    <dbReference type="NCBI Taxonomy" id="1377993"/>
    <lineage>
        <taxon>Bacteria</taxon>
        <taxon>Bacillati</taxon>
        <taxon>Actinomycetota</taxon>
        <taxon>Actinomycetes</taxon>
        <taxon>Kitasatosporales</taxon>
        <taxon>Streptomycetaceae</taxon>
        <taxon>Streptomyces</taxon>
    </lineage>
</organism>
<dbReference type="InterPro" id="IPR050228">
    <property type="entry name" value="Carboxylesterase_BioH"/>
</dbReference>
<accession>A0ABV1XBD0</accession>
<evidence type="ECO:0000259" key="1">
    <source>
        <dbReference type="Pfam" id="PF12697"/>
    </source>
</evidence>
<feature type="domain" description="AB hydrolase-1" evidence="1">
    <location>
        <begin position="24"/>
        <end position="260"/>
    </location>
</feature>
<name>A0ABV1XBD0_9ACTN</name>
<keyword evidence="3" id="KW-1185">Reference proteome</keyword>
<keyword evidence="2" id="KW-0378">Hydrolase</keyword>
<dbReference type="SUPFAM" id="SSF53474">
    <property type="entry name" value="alpha/beta-Hydrolases"/>
    <property type="match status" value="1"/>
</dbReference>
<dbReference type="PANTHER" id="PTHR43194:SF2">
    <property type="entry name" value="PEROXISOMAL MEMBRANE PROTEIN LPX1"/>
    <property type="match status" value="1"/>
</dbReference>
<dbReference type="Pfam" id="PF12697">
    <property type="entry name" value="Abhydrolase_6"/>
    <property type="match status" value="1"/>
</dbReference>
<comment type="caution">
    <text evidence="2">The sequence shown here is derived from an EMBL/GenBank/DDBJ whole genome shotgun (WGS) entry which is preliminary data.</text>
</comment>
<evidence type="ECO:0000313" key="3">
    <source>
        <dbReference type="Proteomes" id="UP001474181"/>
    </source>
</evidence>
<reference evidence="2 3" key="1">
    <citation type="submission" date="2024-06" db="EMBL/GenBank/DDBJ databases">
        <title>The Natural Products Discovery Center: Release of the First 8490 Sequenced Strains for Exploring Actinobacteria Biosynthetic Diversity.</title>
        <authorList>
            <person name="Kalkreuter E."/>
            <person name="Kautsar S.A."/>
            <person name="Yang D."/>
            <person name="Bader C.D."/>
            <person name="Teijaro C.N."/>
            <person name="Fluegel L."/>
            <person name="Davis C.M."/>
            <person name="Simpson J.R."/>
            <person name="Lauterbach L."/>
            <person name="Steele A.D."/>
            <person name="Gui C."/>
            <person name="Meng S."/>
            <person name="Li G."/>
            <person name="Viehrig K."/>
            <person name="Ye F."/>
            <person name="Su P."/>
            <person name="Kiefer A.F."/>
            <person name="Nichols A."/>
            <person name="Cepeda A.J."/>
            <person name="Yan W."/>
            <person name="Fan B."/>
            <person name="Jiang Y."/>
            <person name="Adhikari A."/>
            <person name="Zheng C.-J."/>
            <person name="Schuster L."/>
            <person name="Cowan T.M."/>
            <person name="Smanski M.J."/>
            <person name="Chevrette M.G."/>
            <person name="De Carvalho L.P.S."/>
            <person name="Shen B."/>
        </authorList>
    </citation>
    <scope>NUCLEOTIDE SEQUENCE [LARGE SCALE GENOMIC DNA]</scope>
    <source>
        <strain evidence="2 3">NPDC000234</strain>
    </source>
</reference>
<dbReference type="EMBL" id="JBEPEK010000571">
    <property type="protein sequence ID" value="MER7186314.1"/>
    <property type="molecule type" value="Genomic_DNA"/>
</dbReference>
<evidence type="ECO:0000313" key="2">
    <source>
        <dbReference type="EMBL" id="MER7186314.1"/>
    </source>
</evidence>
<dbReference type="Proteomes" id="UP001474181">
    <property type="component" value="Unassembled WGS sequence"/>
</dbReference>
<dbReference type="RefSeq" id="WP_350789896.1">
    <property type="nucleotide sequence ID" value="NZ_JBEPEK010000571.1"/>
</dbReference>
<gene>
    <name evidence="2" type="ORF">ABT404_43810</name>
</gene>
<dbReference type="Gene3D" id="3.40.50.1820">
    <property type="entry name" value="alpha/beta hydrolase"/>
    <property type="match status" value="1"/>
</dbReference>
<proteinExistence type="predicted"/>
<dbReference type="GO" id="GO:0016787">
    <property type="term" value="F:hydrolase activity"/>
    <property type="evidence" value="ECO:0007669"/>
    <property type="project" value="UniProtKB-KW"/>
</dbReference>
<protein>
    <submittedName>
        <fullName evidence="2">Alpha/beta fold hydrolase</fullName>
    </submittedName>
</protein>
<dbReference type="InterPro" id="IPR000073">
    <property type="entry name" value="AB_hydrolase_1"/>
</dbReference>
<dbReference type="InterPro" id="IPR029058">
    <property type="entry name" value="AB_hydrolase_fold"/>
</dbReference>
<dbReference type="PANTHER" id="PTHR43194">
    <property type="entry name" value="HYDROLASE ALPHA/BETA FOLD FAMILY"/>
    <property type="match status" value="1"/>
</dbReference>
<sequence length="271" mass="28597">MPYARIDGRDLAYEEYGAAGAPAVVLVAGTGAPGRVWRAHQVPALRRAGHRVVTFDNRGLGPEPAAPGSFTLADLAADVAGLIEHLGAAPCRLVGHSLGAIIVQEVVLARPELVDRAVLMAGGGRADALIAAASAADLALADGGVRLPPAVAAHRHALQNLSPRTLDDDVRLADWLSLFELTLPDPVAVRAQLGLELIPNRLTAYRRITRPCLAVAFADDVVVRPRLTRELADAIPGCRYTEIPGCGHFGYLERPEEVNAELVGHLAGTRV</sequence>